<evidence type="ECO:0000256" key="3">
    <source>
        <dbReference type="ARBA" id="ARBA00022468"/>
    </source>
</evidence>
<keyword evidence="6" id="KW-0653">Protein transport</keyword>
<name>A0A6A6RUH4_9PLEO</name>
<dbReference type="InterPro" id="IPR050302">
    <property type="entry name" value="Rab_GAP_TBC_domain"/>
</dbReference>
<feature type="compositionally biased region" description="Low complexity" evidence="11">
    <location>
        <begin position="466"/>
        <end position="478"/>
    </location>
</feature>
<dbReference type="Gene3D" id="1.10.472.80">
    <property type="entry name" value="Ypt/Rab-GAP domain of gyp1p, domain 3"/>
    <property type="match status" value="1"/>
</dbReference>
<feature type="compositionally biased region" description="Basic and acidic residues" evidence="11">
    <location>
        <begin position="121"/>
        <end position="130"/>
    </location>
</feature>
<feature type="region of interest" description="Disordered" evidence="11">
    <location>
        <begin position="1"/>
        <end position="295"/>
    </location>
</feature>
<dbReference type="AlphaFoldDB" id="A0A6A6RUH4"/>
<dbReference type="SMART" id="SM00164">
    <property type="entry name" value="TBC"/>
    <property type="match status" value="1"/>
</dbReference>
<evidence type="ECO:0000256" key="6">
    <source>
        <dbReference type="ARBA" id="ARBA00022927"/>
    </source>
</evidence>
<keyword evidence="14" id="KW-1185">Reference proteome</keyword>
<dbReference type="PANTHER" id="PTHR47219:SF9">
    <property type="entry name" value="GTPASE ACTIVATING PROTEIN AND CENTROSOME-ASSOCIATED, ISOFORM B"/>
    <property type="match status" value="1"/>
</dbReference>
<gene>
    <name evidence="13" type="ORF">P280DRAFT_519432</name>
</gene>
<dbReference type="GO" id="GO:0016192">
    <property type="term" value="P:vesicle-mediated transport"/>
    <property type="evidence" value="ECO:0007669"/>
    <property type="project" value="UniProtKB-KW"/>
</dbReference>
<dbReference type="SUPFAM" id="SSF47923">
    <property type="entry name" value="Ypt/Rab-GAP domain of gyp1p"/>
    <property type="match status" value="2"/>
</dbReference>
<dbReference type="Gene3D" id="1.10.8.270">
    <property type="entry name" value="putative rabgap domain of human tbc1 domain family member 14 like domains"/>
    <property type="match status" value="1"/>
</dbReference>
<dbReference type="GO" id="GO:0005096">
    <property type="term" value="F:GTPase activator activity"/>
    <property type="evidence" value="ECO:0007669"/>
    <property type="project" value="UniProtKB-KW"/>
</dbReference>
<comment type="similarity">
    <text evidence="8">Belongs to the GYP5 family.</text>
</comment>
<feature type="compositionally biased region" description="Basic and acidic residues" evidence="11">
    <location>
        <begin position="512"/>
        <end position="521"/>
    </location>
</feature>
<organism evidence="13 14">
    <name type="scientific">Massarina eburnea CBS 473.64</name>
    <dbReference type="NCBI Taxonomy" id="1395130"/>
    <lineage>
        <taxon>Eukaryota</taxon>
        <taxon>Fungi</taxon>
        <taxon>Dikarya</taxon>
        <taxon>Ascomycota</taxon>
        <taxon>Pezizomycotina</taxon>
        <taxon>Dothideomycetes</taxon>
        <taxon>Pleosporomycetidae</taxon>
        <taxon>Pleosporales</taxon>
        <taxon>Massarineae</taxon>
        <taxon>Massarinaceae</taxon>
        <taxon>Massarina</taxon>
    </lineage>
</organism>
<evidence type="ECO:0000256" key="5">
    <source>
        <dbReference type="ARBA" id="ARBA00022892"/>
    </source>
</evidence>
<protein>
    <recommendedName>
        <fullName evidence="9">GTPase-activating protein GYP5</fullName>
    </recommendedName>
</protein>
<dbReference type="InterPro" id="IPR000195">
    <property type="entry name" value="Rab-GAP-TBC_dom"/>
</dbReference>
<feature type="domain" description="Rab-GAP TBC" evidence="12">
    <location>
        <begin position="408"/>
        <end position="677"/>
    </location>
</feature>
<keyword evidence="3" id="KW-0343">GTPase activation</keyword>
<dbReference type="EMBL" id="MU006787">
    <property type="protein sequence ID" value="KAF2639239.1"/>
    <property type="molecule type" value="Genomic_DNA"/>
</dbReference>
<proteinExistence type="inferred from homology"/>
<feature type="compositionally biased region" description="Low complexity" evidence="11">
    <location>
        <begin position="50"/>
        <end position="62"/>
    </location>
</feature>
<dbReference type="Gene3D" id="1.10.10.750">
    <property type="entry name" value="Ypt/Rab-GAP domain of gyp1p, domain 1"/>
    <property type="match status" value="1"/>
</dbReference>
<evidence type="ECO:0000259" key="12">
    <source>
        <dbReference type="PROSITE" id="PS50086"/>
    </source>
</evidence>
<feature type="region of interest" description="Disordered" evidence="11">
    <location>
        <begin position="323"/>
        <end position="352"/>
    </location>
</feature>
<feature type="region of interest" description="Disordered" evidence="11">
    <location>
        <begin position="442"/>
        <end position="523"/>
    </location>
</feature>
<dbReference type="PROSITE" id="PS50086">
    <property type="entry name" value="TBC_RABGAP"/>
    <property type="match status" value="1"/>
</dbReference>
<dbReference type="Pfam" id="PF23436">
    <property type="entry name" value="RabGap-TBC_2"/>
    <property type="match status" value="1"/>
</dbReference>
<dbReference type="PANTHER" id="PTHR47219">
    <property type="entry name" value="RAB GTPASE-ACTIVATING PROTEIN 1-LIKE"/>
    <property type="match status" value="1"/>
</dbReference>
<sequence length="922" mass="101524">MAETATAPAPALPPLRPESLNSSDKGDDEFEDATDMTPRPASHSDRSRTRSLLSRRTSTSSTAHERADSPVPDIPSNDGAQGEKEAPKEVLKEVLKEAPEEAPKEAPKETEGPNGVTETPETEKEQKTGDEAAPPKSPLLTAHRISVTSMDEVPLEEEGTKSPDLLPKLPSRDSAASVQSLSAKMSPEKEKSSPPLAAPAEAEKEKEKEKDKGKEKHKSLTAPPGPTRKLSSPFSWLSRSSKKNTESSPPSTSSDRRNTTSSLATVGSNPDVSLSNIEEDGSTKRASTGTLRDRFKILRMREEAGITLEEDSENPGLGLGIMSPTVPESEHAAGTASGPSSPKPASLARHSTVNPSLAPGTAAGFAAGPAGDTAEPVDWDLWQNVVNEGPAAVARTSAEELNRAIANGIPQAIRGVIWQVLSQSKSEALENTYRELVVRGTDKEQTVSKSPPAPSADADKKEKESITSSSSSVHSDYSTPATTTGSTNAALPSPSIASEKTEDFTNTNGKNTPERKERTKQETIAIQKLEKVIKRDLGARTSYSKYLMAAGLQDGLFGICKAYALYDEAVGYAQGMNFIAMPLLFNMPEEEAFSLFVTLMNKYKLRDLFVQDMPGLHLHLYQFERLVEDFEPALYCHLRRKDVKPQLYATQWFLTLFAYRFPLQLVLRIYDLILSDGLEGAILKFGLVLMQKNVDALLGMKDMSTLTTFLKERIFDVYIDKAPSSSSILESGFFGSTSGVDKEVYRADQLVRDAVSVPITQKMLRQYTAEWKEQQRAEKERETELVGLKEKSSMLEKKVRVLEQRAEQSDTEHVQVVSDLVKIKVENDSLSEENETLRTKVESLQTIVDTQVEEVESRMNAEMEEVMAKNLVVHNENRALEDSMAEMEKELVSTKMQWATINEEYESLKQKWNNMAQMMGKM</sequence>
<feature type="compositionally biased region" description="Basic and acidic residues" evidence="11">
    <location>
        <begin position="81"/>
        <end position="111"/>
    </location>
</feature>
<evidence type="ECO:0000256" key="10">
    <source>
        <dbReference type="SAM" id="Coils"/>
    </source>
</evidence>
<dbReference type="FunFam" id="1.10.10.750:FF:000003">
    <property type="entry name" value="GTPase activating protein (Evi5)"/>
    <property type="match status" value="1"/>
</dbReference>
<evidence type="ECO:0000256" key="1">
    <source>
        <dbReference type="ARBA" id="ARBA00004496"/>
    </source>
</evidence>
<feature type="compositionally biased region" description="Basic and acidic residues" evidence="11">
    <location>
        <begin position="201"/>
        <end position="214"/>
    </location>
</feature>
<reference evidence="13" key="1">
    <citation type="journal article" date="2020" name="Stud. Mycol.">
        <title>101 Dothideomycetes genomes: a test case for predicting lifestyles and emergence of pathogens.</title>
        <authorList>
            <person name="Haridas S."/>
            <person name="Albert R."/>
            <person name="Binder M."/>
            <person name="Bloem J."/>
            <person name="Labutti K."/>
            <person name="Salamov A."/>
            <person name="Andreopoulos B."/>
            <person name="Baker S."/>
            <person name="Barry K."/>
            <person name="Bills G."/>
            <person name="Bluhm B."/>
            <person name="Cannon C."/>
            <person name="Castanera R."/>
            <person name="Culley D."/>
            <person name="Daum C."/>
            <person name="Ezra D."/>
            <person name="Gonzalez J."/>
            <person name="Henrissat B."/>
            <person name="Kuo A."/>
            <person name="Liang C."/>
            <person name="Lipzen A."/>
            <person name="Lutzoni F."/>
            <person name="Magnuson J."/>
            <person name="Mondo S."/>
            <person name="Nolan M."/>
            <person name="Ohm R."/>
            <person name="Pangilinan J."/>
            <person name="Park H.-J."/>
            <person name="Ramirez L."/>
            <person name="Alfaro M."/>
            <person name="Sun H."/>
            <person name="Tritt A."/>
            <person name="Yoshinaga Y."/>
            <person name="Zwiers L.-H."/>
            <person name="Turgeon B."/>
            <person name="Goodwin S."/>
            <person name="Spatafora J."/>
            <person name="Crous P."/>
            <person name="Grigoriev I."/>
        </authorList>
    </citation>
    <scope>NUCLEOTIDE SEQUENCE</scope>
    <source>
        <strain evidence="13">CBS 473.64</strain>
    </source>
</reference>
<keyword evidence="4" id="KW-0963">Cytoplasm</keyword>
<accession>A0A6A6RUH4</accession>
<feature type="compositionally biased region" description="Polar residues" evidence="11">
    <location>
        <begin position="263"/>
        <end position="276"/>
    </location>
</feature>
<keyword evidence="2" id="KW-0813">Transport</keyword>
<evidence type="ECO:0000256" key="11">
    <source>
        <dbReference type="SAM" id="MobiDB-lite"/>
    </source>
</evidence>
<dbReference type="Proteomes" id="UP000799753">
    <property type="component" value="Unassembled WGS sequence"/>
</dbReference>
<evidence type="ECO:0000256" key="8">
    <source>
        <dbReference type="ARBA" id="ARBA00061661"/>
    </source>
</evidence>
<dbReference type="GO" id="GO:0005737">
    <property type="term" value="C:cytoplasm"/>
    <property type="evidence" value="ECO:0007669"/>
    <property type="project" value="UniProtKB-SubCell"/>
</dbReference>
<dbReference type="InterPro" id="IPR035969">
    <property type="entry name" value="Rab-GAP_TBC_sf"/>
</dbReference>
<dbReference type="OrthoDB" id="295078at2759"/>
<evidence type="ECO:0000256" key="7">
    <source>
        <dbReference type="ARBA" id="ARBA00023054"/>
    </source>
</evidence>
<evidence type="ECO:0000313" key="14">
    <source>
        <dbReference type="Proteomes" id="UP000799753"/>
    </source>
</evidence>
<feature type="compositionally biased region" description="Polar residues" evidence="11">
    <location>
        <begin position="174"/>
        <end position="183"/>
    </location>
</feature>
<keyword evidence="7 10" id="KW-0175">Coiled coil</keyword>
<dbReference type="GO" id="GO:0015031">
    <property type="term" value="P:protein transport"/>
    <property type="evidence" value="ECO:0007669"/>
    <property type="project" value="UniProtKB-KW"/>
</dbReference>
<feature type="coiled-coil region" evidence="10">
    <location>
        <begin position="785"/>
        <end position="897"/>
    </location>
</feature>
<evidence type="ECO:0000256" key="9">
    <source>
        <dbReference type="ARBA" id="ARBA00072088"/>
    </source>
</evidence>
<comment type="subcellular location">
    <subcellularLocation>
        <location evidence="1">Cytoplasm</location>
    </subcellularLocation>
</comment>
<feature type="compositionally biased region" description="Polar residues" evidence="11">
    <location>
        <begin position="479"/>
        <end position="511"/>
    </location>
</feature>
<evidence type="ECO:0000256" key="2">
    <source>
        <dbReference type="ARBA" id="ARBA00022448"/>
    </source>
</evidence>
<evidence type="ECO:0000256" key="4">
    <source>
        <dbReference type="ARBA" id="ARBA00022490"/>
    </source>
</evidence>
<keyword evidence="5" id="KW-0931">ER-Golgi transport</keyword>
<evidence type="ECO:0000313" key="13">
    <source>
        <dbReference type="EMBL" id="KAF2639239.1"/>
    </source>
</evidence>
<dbReference type="FunFam" id="1.10.472.80:FF:000044">
    <property type="entry name" value="GTPase-activating protein GYP5"/>
    <property type="match status" value="1"/>
</dbReference>